<feature type="domain" description="Porin" evidence="6">
    <location>
        <begin position="8"/>
        <end position="351"/>
    </location>
</feature>
<protein>
    <submittedName>
        <fullName evidence="7">Outer membrane pore protein E</fullName>
    </submittedName>
</protein>
<evidence type="ECO:0000256" key="5">
    <source>
        <dbReference type="SAM" id="SignalP"/>
    </source>
</evidence>
<sequence>MKKTILALAITSATLATAAHAATVYKADGSKLDVYGRVEADMTHAGNGTAGNATDANAQGNLTTKARIGIKGETNVTDSFGIFAKGEWQVAGQNSDGNKFSTRKAYFGLDFKKNGTVTIGQQNTVVYTSLVQTVDIFDQWGMEAQDGIYGENRQASQVVYANSFGNLDVQAGFQFRNNDGKDIGSINKGTEQDNAYSAAAVYHTDMGLNLRAAFARQNFGSANSGTTFALDPTTGKIKATNNRTGNSDGKINTYGVGADYTLNNLYLAFVYLGSKTDNGAATNSDTKLNSYDFVGAYTIDQYRLYTGYGFQKKDQDGKASLDTVKSYKLGVEYNFTSNALAWVEYRHNNGESDVKNGYASNEVALSGQYNF</sequence>
<comment type="subcellular location">
    <subcellularLocation>
        <location evidence="1">Cell outer membrane</location>
        <topology evidence="1">Multi-pass membrane protein</topology>
    </subcellularLocation>
</comment>
<dbReference type="OrthoDB" id="784582at2"/>
<dbReference type="Pfam" id="PF13609">
    <property type="entry name" value="Porin_4"/>
    <property type="match status" value="1"/>
</dbReference>
<dbReference type="InterPro" id="IPR001897">
    <property type="entry name" value="Porin_gammaproteobac"/>
</dbReference>
<dbReference type="GO" id="GO:0009279">
    <property type="term" value="C:cell outer membrane"/>
    <property type="evidence" value="ECO:0007669"/>
    <property type="project" value="UniProtKB-SubCell"/>
</dbReference>
<feature type="chain" id="PRO_5008378802" evidence="5">
    <location>
        <begin position="22"/>
        <end position="371"/>
    </location>
</feature>
<proteinExistence type="inferred from homology"/>
<dbReference type="EMBL" id="FLOB01000002">
    <property type="protein sequence ID" value="SBS27559.1"/>
    <property type="molecule type" value="Genomic_DNA"/>
</dbReference>
<evidence type="ECO:0000256" key="2">
    <source>
        <dbReference type="ARBA" id="ARBA00007539"/>
    </source>
</evidence>
<evidence type="ECO:0000256" key="1">
    <source>
        <dbReference type="ARBA" id="ARBA00004571"/>
    </source>
</evidence>
<gene>
    <name evidence="7" type="primary">phoE</name>
    <name evidence="7" type="ORF">MSP8886_00885</name>
</gene>
<dbReference type="PANTHER" id="PTHR34501">
    <property type="entry name" value="PROTEIN YDDL-RELATED"/>
    <property type="match status" value="1"/>
</dbReference>
<evidence type="ECO:0000256" key="3">
    <source>
        <dbReference type="ARBA" id="ARBA00022729"/>
    </source>
</evidence>
<dbReference type="PRINTS" id="PR00183">
    <property type="entry name" value="ECOLIPORIN"/>
</dbReference>
<keyword evidence="3 5" id="KW-0732">Signal</keyword>
<keyword evidence="4" id="KW-0472">Membrane</keyword>
<evidence type="ECO:0000313" key="8">
    <source>
        <dbReference type="Proteomes" id="UP000092544"/>
    </source>
</evidence>
<accession>A0A1A8T5E1</accession>
<evidence type="ECO:0000256" key="4">
    <source>
        <dbReference type="ARBA" id="ARBA00023136"/>
    </source>
</evidence>
<dbReference type="STRING" id="1792290.MSP8886_00885"/>
<evidence type="ECO:0000259" key="6">
    <source>
        <dbReference type="Pfam" id="PF13609"/>
    </source>
</evidence>
<dbReference type="Proteomes" id="UP000092544">
    <property type="component" value="Unassembled WGS sequence"/>
</dbReference>
<dbReference type="GO" id="GO:0015288">
    <property type="term" value="F:porin activity"/>
    <property type="evidence" value="ECO:0007669"/>
    <property type="project" value="InterPro"/>
</dbReference>
<comment type="similarity">
    <text evidence="2">Belongs to the Gram-negative porin family.</text>
</comment>
<keyword evidence="8" id="KW-1185">Reference proteome</keyword>
<reference evidence="7 8" key="1">
    <citation type="submission" date="2016-06" db="EMBL/GenBank/DDBJ databases">
        <authorList>
            <person name="Kjaerup R.B."/>
            <person name="Dalgaard T.S."/>
            <person name="Juul-Madsen H.R."/>
        </authorList>
    </citation>
    <scope>NUCLEOTIDE SEQUENCE [LARGE SCALE GENOMIC DNA]</scope>
    <source>
        <strain evidence="7 8">CECT 8886</strain>
    </source>
</reference>
<dbReference type="Gene3D" id="2.40.160.10">
    <property type="entry name" value="Porin"/>
    <property type="match status" value="1"/>
</dbReference>
<evidence type="ECO:0000313" key="7">
    <source>
        <dbReference type="EMBL" id="SBS27559.1"/>
    </source>
</evidence>
<dbReference type="InterPro" id="IPR050298">
    <property type="entry name" value="Gram-neg_bact_OMP"/>
</dbReference>
<dbReference type="PANTHER" id="PTHR34501:SF2">
    <property type="entry name" value="OUTER MEMBRANE PORIN F-RELATED"/>
    <property type="match status" value="1"/>
</dbReference>
<dbReference type="InterPro" id="IPR023614">
    <property type="entry name" value="Porin_dom_sf"/>
</dbReference>
<dbReference type="GO" id="GO:0034220">
    <property type="term" value="P:monoatomic ion transmembrane transport"/>
    <property type="evidence" value="ECO:0007669"/>
    <property type="project" value="InterPro"/>
</dbReference>
<dbReference type="CDD" id="cd00342">
    <property type="entry name" value="gram_neg_porins"/>
    <property type="match status" value="1"/>
</dbReference>
<name>A0A1A8T5E1_9GAMM</name>
<organism evidence="7 8">
    <name type="scientific">Marinomonas spartinae</name>
    <dbReference type="NCBI Taxonomy" id="1792290"/>
    <lineage>
        <taxon>Bacteria</taxon>
        <taxon>Pseudomonadati</taxon>
        <taxon>Pseudomonadota</taxon>
        <taxon>Gammaproteobacteria</taxon>
        <taxon>Oceanospirillales</taxon>
        <taxon>Oceanospirillaceae</taxon>
        <taxon>Marinomonas</taxon>
    </lineage>
</organism>
<dbReference type="InterPro" id="IPR033900">
    <property type="entry name" value="Gram_neg_porin_domain"/>
</dbReference>
<dbReference type="RefSeq" id="WP_067013154.1">
    <property type="nucleotide sequence ID" value="NZ_FLOB01000002.1"/>
</dbReference>
<dbReference type="SUPFAM" id="SSF56935">
    <property type="entry name" value="Porins"/>
    <property type="match status" value="1"/>
</dbReference>
<dbReference type="AlphaFoldDB" id="A0A1A8T5E1"/>
<feature type="signal peptide" evidence="5">
    <location>
        <begin position="1"/>
        <end position="21"/>
    </location>
</feature>